<comment type="caution">
    <text evidence="3">The sequence shown here is derived from an EMBL/GenBank/DDBJ whole genome shotgun (WGS) entry which is preliminary data.</text>
</comment>
<organism evidence="3 4">
    <name type="scientific">Corallococcus soli</name>
    <dbReference type="NCBI Taxonomy" id="2710757"/>
    <lineage>
        <taxon>Bacteria</taxon>
        <taxon>Pseudomonadati</taxon>
        <taxon>Myxococcota</taxon>
        <taxon>Myxococcia</taxon>
        <taxon>Myxococcales</taxon>
        <taxon>Cystobacterineae</taxon>
        <taxon>Myxococcaceae</taxon>
        <taxon>Corallococcus</taxon>
    </lineage>
</organism>
<evidence type="ECO:0008006" key="5">
    <source>
        <dbReference type="Google" id="ProtNLM"/>
    </source>
</evidence>
<dbReference type="EMBL" id="JAAIYO010000001">
    <property type="protein sequence ID" value="MBE4746563.1"/>
    <property type="molecule type" value="Genomic_DNA"/>
</dbReference>
<name>A0ABR9PF62_9BACT</name>
<feature type="compositionally biased region" description="Low complexity" evidence="1">
    <location>
        <begin position="116"/>
        <end position="152"/>
    </location>
</feature>
<evidence type="ECO:0000256" key="2">
    <source>
        <dbReference type="SAM" id="SignalP"/>
    </source>
</evidence>
<keyword evidence="4" id="KW-1185">Reference proteome</keyword>
<proteinExistence type="predicted"/>
<feature type="compositionally biased region" description="Gly residues" evidence="1">
    <location>
        <begin position="185"/>
        <end position="194"/>
    </location>
</feature>
<evidence type="ECO:0000313" key="4">
    <source>
        <dbReference type="Proteomes" id="UP001516472"/>
    </source>
</evidence>
<dbReference type="PROSITE" id="PS51257">
    <property type="entry name" value="PROKAR_LIPOPROTEIN"/>
    <property type="match status" value="1"/>
</dbReference>
<feature type="compositionally biased region" description="Low complexity" evidence="1">
    <location>
        <begin position="84"/>
        <end position="108"/>
    </location>
</feature>
<reference evidence="3 4" key="1">
    <citation type="submission" date="2020-02" db="EMBL/GenBank/DDBJ databases">
        <authorList>
            <person name="Babadi Z.K."/>
            <person name="Risdian C."/>
            <person name="Ebrahimipour G.H."/>
            <person name="Wink J."/>
        </authorList>
    </citation>
    <scope>NUCLEOTIDE SEQUENCE [LARGE SCALE GENOMIC DNA]</scope>
    <source>
        <strain evidence="3 4">ZKHCc1 1396</strain>
    </source>
</reference>
<sequence>MRRDTWMGLGIAGVACLLMGTGPAIATPDERPSMGPVEPLNGAPRILLAQSGSGDTESSEDSAQPAVGSPPATQAPMTGTGMEAQQAPASGTAPAAGTNTAVPNTGVAPGTGGAGSANTGANPGAGAAGNANPGATPSTGGAGNAGTDADANPFDGSPSADPDPEARGSNVNAGGNGNPATGANPGTGGTGTGATGAPAAAPAPAAQEGIAVVDAIYTGVVTKVSSKEVVIVDAGTRLPLEIGTGTRILRDGQAIRVNQLKEGEKVRAVVNIVGKSHTREIAVLSKDAARRAAGLR</sequence>
<evidence type="ECO:0000313" key="3">
    <source>
        <dbReference type="EMBL" id="MBE4746563.1"/>
    </source>
</evidence>
<feature type="signal peptide" evidence="2">
    <location>
        <begin position="1"/>
        <end position="26"/>
    </location>
</feature>
<protein>
    <recommendedName>
        <fullName evidence="5">DUF5666 domain-containing protein</fullName>
    </recommendedName>
</protein>
<gene>
    <name evidence="3" type="ORF">G4177_00065</name>
</gene>
<accession>A0ABR9PF62</accession>
<evidence type="ECO:0000256" key="1">
    <source>
        <dbReference type="SAM" id="MobiDB-lite"/>
    </source>
</evidence>
<dbReference type="RefSeq" id="WP_193346007.1">
    <property type="nucleotide sequence ID" value="NZ_CBCSIP010000021.1"/>
</dbReference>
<keyword evidence="2" id="KW-0732">Signal</keyword>
<feature type="region of interest" description="Disordered" evidence="1">
    <location>
        <begin position="27"/>
        <end position="200"/>
    </location>
</feature>
<feature type="chain" id="PRO_5045244752" description="DUF5666 domain-containing protein" evidence="2">
    <location>
        <begin position="27"/>
        <end position="296"/>
    </location>
</feature>
<dbReference type="Proteomes" id="UP001516472">
    <property type="component" value="Unassembled WGS sequence"/>
</dbReference>